<feature type="transmembrane region" description="Helical" evidence="5">
    <location>
        <begin position="122"/>
        <end position="142"/>
    </location>
</feature>
<evidence type="ECO:0000256" key="5">
    <source>
        <dbReference type="SAM" id="Phobius"/>
    </source>
</evidence>
<dbReference type="PANTHER" id="PTHR11814">
    <property type="entry name" value="SULFATE TRANSPORTER"/>
    <property type="match status" value="1"/>
</dbReference>
<comment type="subcellular location">
    <subcellularLocation>
        <location evidence="1">Membrane</location>
        <topology evidence="1">Multi-pass membrane protein</topology>
    </subcellularLocation>
</comment>
<dbReference type="eggNOG" id="COG0659">
    <property type="taxonomic scope" value="Bacteria"/>
</dbReference>
<feature type="transmembrane region" description="Helical" evidence="5">
    <location>
        <begin position="249"/>
        <end position="270"/>
    </location>
</feature>
<dbReference type="HOGENOM" id="CLU_003182_13_1_9"/>
<protein>
    <submittedName>
        <fullName evidence="7">Sulfate permease family protein</fullName>
    </submittedName>
</protein>
<dbReference type="InterPro" id="IPR001902">
    <property type="entry name" value="SLC26A/SulP_fam"/>
</dbReference>
<feature type="domain" description="STAS" evidence="6">
    <location>
        <begin position="433"/>
        <end position="547"/>
    </location>
</feature>
<gene>
    <name evidence="7" type="ordered locus">NT01CX_1171</name>
</gene>
<evidence type="ECO:0000256" key="4">
    <source>
        <dbReference type="ARBA" id="ARBA00023136"/>
    </source>
</evidence>
<feature type="transmembrane region" description="Helical" evidence="5">
    <location>
        <begin position="290"/>
        <end position="308"/>
    </location>
</feature>
<dbReference type="Pfam" id="PF01740">
    <property type="entry name" value="STAS"/>
    <property type="match status" value="1"/>
</dbReference>
<evidence type="ECO:0000259" key="6">
    <source>
        <dbReference type="PROSITE" id="PS50801"/>
    </source>
</evidence>
<organism evidence="7 8">
    <name type="scientific">Clostridium novyi (strain NT)</name>
    <dbReference type="NCBI Taxonomy" id="386415"/>
    <lineage>
        <taxon>Bacteria</taxon>
        <taxon>Bacillati</taxon>
        <taxon>Bacillota</taxon>
        <taxon>Clostridia</taxon>
        <taxon>Eubacteriales</taxon>
        <taxon>Clostridiaceae</taxon>
        <taxon>Clostridium</taxon>
    </lineage>
</organism>
<evidence type="ECO:0000313" key="8">
    <source>
        <dbReference type="Proteomes" id="UP000008220"/>
    </source>
</evidence>
<dbReference type="CDD" id="cd07042">
    <property type="entry name" value="STAS_SulP_like_sulfate_transporter"/>
    <property type="match status" value="1"/>
</dbReference>
<feature type="transmembrane region" description="Helical" evidence="5">
    <location>
        <begin position="21"/>
        <end position="48"/>
    </location>
</feature>
<dbReference type="EMBL" id="CP000382">
    <property type="protein sequence ID" value="ABK61249.1"/>
    <property type="molecule type" value="Genomic_DNA"/>
</dbReference>
<dbReference type="GO" id="GO:0055085">
    <property type="term" value="P:transmembrane transport"/>
    <property type="evidence" value="ECO:0007669"/>
    <property type="project" value="InterPro"/>
</dbReference>
<evidence type="ECO:0000313" key="7">
    <source>
        <dbReference type="EMBL" id="ABK61249.1"/>
    </source>
</evidence>
<dbReference type="InterPro" id="IPR002645">
    <property type="entry name" value="STAS_dom"/>
</dbReference>
<dbReference type="SUPFAM" id="SSF52091">
    <property type="entry name" value="SpoIIaa-like"/>
    <property type="match status" value="1"/>
</dbReference>
<feature type="transmembrane region" description="Helical" evidence="5">
    <location>
        <begin position="54"/>
        <end position="72"/>
    </location>
</feature>
<keyword evidence="2 5" id="KW-0812">Transmembrane</keyword>
<proteinExistence type="predicted"/>
<sequence>MKNVLVPKLFTCMKGYTKEQFLKELIAGIIVAVIALPLSIALAIASGVSPEKGLYTAIIGGFIVSFLGGSRVQIGGPTGAFIILVYGIVQKYGITGLTVATVMAGIFLIIMGVLKFGKAIKYIPYPITTGFTSGIAVCIFSTQIKDFLGLNIETVPSQFIHKWAVYITHLNTINLETALIGVLSIVIIVICPKISDKIPGTLIALIITTLITMVFKLNVETIGSRFGTISSALPKIAIHNVNMKMINELMFPAMTIAILAAIESLLSAVVADEMIGGHHRSNMELVAQGVANMFSGLFGGIPVTGAIARTAANVKNGGRTPISGMVHAISLLLIMLIFMPLVKLIPMASLAGILIVVSYNMGDWKEFANLRKAPRGDALVFLIAFSLTILLDLVVAIGVGVVLSSFLFMNKMADNTEIKYLLDEKDDGCSCKILNRVKDVTRVAFYEFKGPFFFVSSEKFQEISNRLKKNCDVLIIKMNKVPNIDATAYRKFEKLYDLCNSNGKIGTELIIVEAKDDVLKVLDRYGYVDKVGRDNFCNSIDEAIERTNEILKSKNQIGNIPNFVLD</sequence>
<keyword evidence="8" id="KW-1185">Reference proteome</keyword>
<dbReference type="Pfam" id="PF00916">
    <property type="entry name" value="Sulfate_transp"/>
    <property type="match status" value="1"/>
</dbReference>
<feature type="transmembrane region" description="Helical" evidence="5">
    <location>
        <begin position="163"/>
        <end position="190"/>
    </location>
</feature>
<feature type="transmembrane region" description="Helical" evidence="5">
    <location>
        <begin position="202"/>
        <end position="219"/>
    </location>
</feature>
<dbReference type="PROSITE" id="PS50801">
    <property type="entry name" value="STAS"/>
    <property type="match status" value="1"/>
</dbReference>
<dbReference type="AlphaFoldDB" id="A0PY02"/>
<dbReference type="NCBIfam" id="TIGR00815">
    <property type="entry name" value="sulP"/>
    <property type="match status" value="1"/>
</dbReference>
<name>A0PY02_CLONN</name>
<evidence type="ECO:0000256" key="3">
    <source>
        <dbReference type="ARBA" id="ARBA00022989"/>
    </source>
</evidence>
<keyword evidence="4 5" id="KW-0472">Membrane</keyword>
<evidence type="ECO:0000256" key="2">
    <source>
        <dbReference type="ARBA" id="ARBA00022692"/>
    </source>
</evidence>
<dbReference type="InterPro" id="IPR036513">
    <property type="entry name" value="STAS_dom_sf"/>
</dbReference>
<dbReference type="GO" id="GO:0016020">
    <property type="term" value="C:membrane"/>
    <property type="evidence" value="ECO:0007669"/>
    <property type="project" value="UniProtKB-SubCell"/>
</dbReference>
<dbReference type="Gene3D" id="3.30.750.24">
    <property type="entry name" value="STAS domain"/>
    <property type="match status" value="1"/>
</dbReference>
<accession>A0PY02</accession>
<dbReference type="InterPro" id="IPR011547">
    <property type="entry name" value="SLC26A/SulP_dom"/>
</dbReference>
<feature type="transmembrane region" description="Helical" evidence="5">
    <location>
        <begin position="92"/>
        <end position="116"/>
    </location>
</feature>
<dbReference type="Proteomes" id="UP000008220">
    <property type="component" value="Chromosome"/>
</dbReference>
<dbReference type="STRING" id="386415.NT01CX_1171"/>
<dbReference type="KEGG" id="cno:NT01CX_1171"/>
<keyword evidence="3 5" id="KW-1133">Transmembrane helix</keyword>
<evidence type="ECO:0000256" key="1">
    <source>
        <dbReference type="ARBA" id="ARBA00004141"/>
    </source>
</evidence>
<feature type="transmembrane region" description="Helical" evidence="5">
    <location>
        <begin position="329"/>
        <end position="359"/>
    </location>
</feature>
<reference evidence="7 8" key="1">
    <citation type="journal article" date="2006" name="Nat. Biotechnol.">
        <title>The genome and transcriptomes of the anti-tumor agent Clostridium novyi-NT.</title>
        <authorList>
            <person name="Bettegowda C."/>
            <person name="Huang X."/>
            <person name="Lin J."/>
            <person name="Cheong I."/>
            <person name="Kohli M."/>
            <person name="Szabo S.A."/>
            <person name="Zhang X."/>
            <person name="Diaz L.A. Jr."/>
            <person name="Velculescu V.E."/>
            <person name="Parmigiani G."/>
            <person name="Kinzler K.W."/>
            <person name="Vogelstein B."/>
            <person name="Zhou S."/>
        </authorList>
    </citation>
    <scope>NUCLEOTIDE SEQUENCE [LARGE SCALE GENOMIC DNA]</scope>
    <source>
        <strain evidence="7 8">NT</strain>
    </source>
</reference>
<feature type="transmembrane region" description="Helical" evidence="5">
    <location>
        <begin position="379"/>
        <end position="409"/>
    </location>
</feature>